<gene>
    <name evidence="3" type="ORF">ACFQZM_00175</name>
</gene>
<dbReference type="Proteomes" id="UP001597063">
    <property type="component" value="Unassembled WGS sequence"/>
</dbReference>
<feature type="compositionally biased region" description="Low complexity" evidence="2">
    <location>
        <begin position="197"/>
        <end position="216"/>
    </location>
</feature>
<dbReference type="EMBL" id="JBHTGP010000001">
    <property type="protein sequence ID" value="MFD0682895.1"/>
    <property type="molecule type" value="Genomic_DNA"/>
</dbReference>
<evidence type="ECO:0000256" key="1">
    <source>
        <dbReference type="ARBA" id="ARBA00023239"/>
    </source>
</evidence>
<accession>A0ABW2XB34</accession>
<evidence type="ECO:0000313" key="4">
    <source>
        <dbReference type="Proteomes" id="UP001597063"/>
    </source>
</evidence>
<dbReference type="Gene3D" id="3.20.20.140">
    <property type="entry name" value="Metal-dependent hydrolases"/>
    <property type="match status" value="1"/>
</dbReference>
<dbReference type="InterPro" id="IPR032466">
    <property type="entry name" value="Metal_Hydrolase"/>
</dbReference>
<keyword evidence="4" id="KW-1185">Reference proteome</keyword>
<dbReference type="PANTHER" id="PTHR21240">
    <property type="entry name" value="2-AMINO-3-CARBOXYLMUCONATE-6-SEMIALDEHYDE DECARBOXYLASE"/>
    <property type="match status" value="1"/>
</dbReference>
<dbReference type="InterPro" id="IPR032465">
    <property type="entry name" value="ACMSD"/>
</dbReference>
<dbReference type="PANTHER" id="PTHR21240:SF28">
    <property type="entry name" value="ISO-OROTATE DECARBOXYLASE (EUROFUNG)"/>
    <property type="match status" value="1"/>
</dbReference>
<proteinExistence type="predicted"/>
<evidence type="ECO:0000313" key="3">
    <source>
        <dbReference type="EMBL" id="MFD0682895.1"/>
    </source>
</evidence>
<dbReference type="SUPFAM" id="SSF51556">
    <property type="entry name" value="Metallo-dependent hydrolases"/>
    <property type="match status" value="1"/>
</dbReference>
<reference evidence="4" key="1">
    <citation type="journal article" date="2019" name="Int. J. Syst. Evol. Microbiol.">
        <title>The Global Catalogue of Microorganisms (GCM) 10K type strain sequencing project: providing services to taxonomists for standard genome sequencing and annotation.</title>
        <authorList>
            <consortium name="The Broad Institute Genomics Platform"/>
            <consortium name="The Broad Institute Genome Sequencing Center for Infectious Disease"/>
            <person name="Wu L."/>
            <person name="Ma J."/>
        </authorList>
    </citation>
    <scope>NUCLEOTIDE SEQUENCE [LARGE SCALE GENOMIC DNA]</scope>
    <source>
        <strain evidence="4">JCM 9371</strain>
    </source>
</reference>
<sequence length="359" mass="37824">MSLRVDVHQHLWSPPLVEALRRRRTPPRLDGWRLHLTGEPPFDVDPADHDVDSRAALVREDGLDRALVSLSSPLGIEMLPPAEARPLLDAYHEGAAALPGAFGAWAAATVSEIDPAALAHTLDASGSRFAGVQLPAAALADPAALERSSPLLDVVEARDLPLLIHPGPARTPTPAPLNAPPSPPGPPRQDTSGQGTPGQEAPAHGAPGQGAPSQGAFSQGVSGGVADGMPGWWAAVVPYVQEMHAAWFAFRAFGRARHPRLRVCFTMLAGLAPLHGERVAARGGGRGTVDPLVFVETSSYGPRAADAVVRALGVDAIVHGSDRPYARPRDLHLGEAAEHAFRVRNPHLLLFGKEPTRVA</sequence>
<organism evidence="3 4">
    <name type="scientific">Actinomadura fibrosa</name>
    <dbReference type="NCBI Taxonomy" id="111802"/>
    <lineage>
        <taxon>Bacteria</taxon>
        <taxon>Bacillati</taxon>
        <taxon>Actinomycetota</taxon>
        <taxon>Actinomycetes</taxon>
        <taxon>Streptosporangiales</taxon>
        <taxon>Thermomonosporaceae</taxon>
        <taxon>Actinomadura</taxon>
    </lineage>
</organism>
<keyword evidence="1" id="KW-0456">Lyase</keyword>
<comment type="caution">
    <text evidence="3">The sequence shown here is derived from an EMBL/GenBank/DDBJ whole genome shotgun (WGS) entry which is preliminary data.</text>
</comment>
<protein>
    <submittedName>
        <fullName evidence="3">Amidohydrolase family protein</fullName>
    </submittedName>
</protein>
<name>A0ABW2XB34_9ACTN</name>
<feature type="compositionally biased region" description="Pro residues" evidence="2">
    <location>
        <begin position="169"/>
        <end position="187"/>
    </location>
</feature>
<dbReference type="RefSeq" id="WP_207399904.1">
    <property type="nucleotide sequence ID" value="NZ_CAACUY010000067.1"/>
</dbReference>
<feature type="region of interest" description="Disordered" evidence="2">
    <location>
        <begin position="164"/>
        <end position="221"/>
    </location>
</feature>
<evidence type="ECO:0000256" key="2">
    <source>
        <dbReference type="SAM" id="MobiDB-lite"/>
    </source>
</evidence>